<gene>
    <name evidence="10" type="ORF">FHR82_006742</name>
</gene>
<evidence type="ECO:0000256" key="3">
    <source>
        <dbReference type="ARBA" id="ARBA00022475"/>
    </source>
</evidence>
<keyword evidence="3" id="KW-1003">Cell membrane</keyword>
<feature type="transmembrane region" description="Helical" evidence="9">
    <location>
        <begin position="257"/>
        <end position="277"/>
    </location>
</feature>
<comment type="subcellular location">
    <subcellularLocation>
        <location evidence="1">Cell membrane</location>
        <topology evidence="1">Multi-pass membrane protein</topology>
    </subcellularLocation>
</comment>
<comment type="caution">
    <text evidence="10">The sequence shown here is derived from an EMBL/GenBank/DDBJ whole genome shotgun (WGS) entry which is preliminary data.</text>
</comment>
<dbReference type="GO" id="GO:0005886">
    <property type="term" value="C:plasma membrane"/>
    <property type="evidence" value="ECO:0007669"/>
    <property type="project" value="UniProtKB-SubCell"/>
</dbReference>
<feature type="transmembrane region" description="Helical" evidence="9">
    <location>
        <begin position="189"/>
        <end position="210"/>
    </location>
</feature>
<name>A0A7W7VHR5_9PSEU</name>
<evidence type="ECO:0000313" key="11">
    <source>
        <dbReference type="Proteomes" id="UP000520767"/>
    </source>
</evidence>
<evidence type="ECO:0000256" key="6">
    <source>
        <dbReference type="ARBA" id="ARBA00022989"/>
    </source>
</evidence>
<dbReference type="Proteomes" id="UP000520767">
    <property type="component" value="Unassembled WGS sequence"/>
</dbReference>
<keyword evidence="5" id="KW-0029">Amino-acid transport</keyword>
<dbReference type="AlphaFoldDB" id="A0A7W7VHR5"/>
<feature type="transmembrane region" description="Helical" evidence="9">
    <location>
        <begin position="96"/>
        <end position="116"/>
    </location>
</feature>
<feature type="transmembrane region" description="Helical" evidence="9">
    <location>
        <begin position="37"/>
        <end position="56"/>
    </location>
</feature>
<feature type="transmembrane region" description="Helical" evidence="9">
    <location>
        <begin position="222"/>
        <end position="251"/>
    </location>
</feature>
<evidence type="ECO:0000256" key="7">
    <source>
        <dbReference type="ARBA" id="ARBA00023136"/>
    </source>
</evidence>
<dbReference type="PANTHER" id="PTHR11795">
    <property type="entry name" value="BRANCHED-CHAIN AMINO ACID TRANSPORT SYSTEM PERMEASE PROTEIN LIVH"/>
    <property type="match status" value="1"/>
</dbReference>
<evidence type="ECO:0000313" key="10">
    <source>
        <dbReference type="EMBL" id="MBB4910484.1"/>
    </source>
</evidence>
<feature type="transmembrane region" description="Helical" evidence="9">
    <location>
        <begin position="12"/>
        <end position="31"/>
    </location>
</feature>
<dbReference type="Pfam" id="PF02653">
    <property type="entry name" value="BPD_transp_2"/>
    <property type="match status" value="1"/>
</dbReference>
<proteinExistence type="inferred from homology"/>
<keyword evidence="7 9" id="KW-0472">Membrane</keyword>
<accession>A0A7W7VHR5</accession>
<keyword evidence="6 9" id="KW-1133">Transmembrane helix</keyword>
<organism evidence="10 11">
    <name type="scientific">Actinophytocola algeriensis</name>
    <dbReference type="NCBI Taxonomy" id="1768010"/>
    <lineage>
        <taxon>Bacteria</taxon>
        <taxon>Bacillati</taxon>
        <taxon>Actinomycetota</taxon>
        <taxon>Actinomycetes</taxon>
        <taxon>Pseudonocardiales</taxon>
        <taxon>Pseudonocardiaceae</taxon>
    </lineage>
</organism>
<dbReference type="RefSeq" id="WP_184814524.1">
    <property type="nucleotide sequence ID" value="NZ_JACHJQ010000007.1"/>
</dbReference>
<evidence type="ECO:0000256" key="1">
    <source>
        <dbReference type="ARBA" id="ARBA00004651"/>
    </source>
</evidence>
<dbReference type="CDD" id="cd06582">
    <property type="entry name" value="TM_PBP1_LivH_like"/>
    <property type="match status" value="1"/>
</dbReference>
<keyword evidence="2" id="KW-0813">Transport</keyword>
<protein>
    <submittedName>
        <fullName evidence="10">Branched-chain amino acid transport system permease protein</fullName>
    </submittedName>
</protein>
<evidence type="ECO:0000256" key="4">
    <source>
        <dbReference type="ARBA" id="ARBA00022692"/>
    </source>
</evidence>
<dbReference type="InterPro" id="IPR001851">
    <property type="entry name" value="ABC_transp_permease"/>
</dbReference>
<sequence>MQDLLQALTNGAFLGAVFALAAVGLTLVFGVTNMLNFAHGDFIMVAMYAGFVCWSLAGIDPLIAIPIAALTLALVAVLVYAGIIRPVLGSTQLAQMVVTFGLLTFLRGAIQFAFTATPRRIEDPIVGGIRVVVGGVAVTGAQLVSAVGALVATGALAWFVYRTETGRALQAVGEDAAGASLMGINSGRMYGLTWALAGVSTGVAGALLINNFGIDPLAGATFGIMSFIAVALGGFGSVFGAALAGLLLGVVQGVVGLYLSGYTLTAALGIYLLVLVVRPQGLRGSR</sequence>
<reference evidence="10 11" key="1">
    <citation type="submission" date="2020-08" db="EMBL/GenBank/DDBJ databases">
        <title>Genomic Encyclopedia of Type Strains, Phase III (KMG-III): the genomes of soil and plant-associated and newly described type strains.</title>
        <authorList>
            <person name="Whitman W."/>
        </authorList>
    </citation>
    <scope>NUCLEOTIDE SEQUENCE [LARGE SCALE GENOMIC DNA]</scope>
    <source>
        <strain evidence="10 11">CECT 8960</strain>
    </source>
</reference>
<dbReference type="PANTHER" id="PTHR11795:SF445">
    <property type="entry name" value="AMINO ACID ABC TRANSPORTER PERMEASE PROTEIN"/>
    <property type="match status" value="1"/>
</dbReference>
<evidence type="ECO:0000256" key="2">
    <source>
        <dbReference type="ARBA" id="ARBA00022448"/>
    </source>
</evidence>
<evidence type="ECO:0000256" key="5">
    <source>
        <dbReference type="ARBA" id="ARBA00022970"/>
    </source>
</evidence>
<comment type="similarity">
    <text evidence="8">Belongs to the binding-protein-dependent transport system permease family. LivHM subfamily.</text>
</comment>
<feature type="transmembrane region" description="Helical" evidence="9">
    <location>
        <begin position="63"/>
        <end position="84"/>
    </location>
</feature>
<dbReference type="GO" id="GO:0022857">
    <property type="term" value="F:transmembrane transporter activity"/>
    <property type="evidence" value="ECO:0007669"/>
    <property type="project" value="InterPro"/>
</dbReference>
<evidence type="ECO:0000256" key="8">
    <source>
        <dbReference type="ARBA" id="ARBA00037998"/>
    </source>
</evidence>
<evidence type="ECO:0000256" key="9">
    <source>
        <dbReference type="SAM" id="Phobius"/>
    </source>
</evidence>
<feature type="transmembrane region" description="Helical" evidence="9">
    <location>
        <begin position="128"/>
        <end position="161"/>
    </location>
</feature>
<keyword evidence="4 9" id="KW-0812">Transmembrane</keyword>
<dbReference type="GO" id="GO:0006865">
    <property type="term" value="P:amino acid transport"/>
    <property type="evidence" value="ECO:0007669"/>
    <property type="project" value="UniProtKB-KW"/>
</dbReference>
<keyword evidence="11" id="KW-1185">Reference proteome</keyword>
<dbReference type="InterPro" id="IPR052157">
    <property type="entry name" value="BCAA_transport_permease"/>
</dbReference>
<dbReference type="EMBL" id="JACHJQ010000007">
    <property type="protein sequence ID" value="MBB4910484.1"/>
    <property type="molecule type" value="Genomic_DNA"/>
</dbReference>